<keyword evidence="2" id="KW-1185">Reference proteome</keyword>
<dbReference type="Proteomes" id="UP000026962">
    <property type="component" value="Chromosome 8"/>
</dbReference>
<dbReference type="AlphaFoldDB" id="A0A0E0LRE8"/>
<proteinExistence type="predicted"/>
<reference evidence="1" key="2">
    <citation type="submission" date="2018-05" db="EMBL/GenBank/DDBJ databases">
        <title>OpunRS2 (Oryza punctata Reference Sequence Version 2).</title>
        <authorList>
            <person name="Zhang J."/>
            <person name="Kudrna D."/>
            <person name="Lee S."/>
            <person name="Talag J."/>
            <person name="Welchert J."/>
            <person name="Wing R.A."/>
        </authorList>
    </citation>
    <scope>NUCLEOTIDE SEQUENCE [LARGE SCALE GENOMIC DNA]</scope>
</reference>
<accession>A0A0E0LRE8</accession>
<dbReference type="EnsemblPlants" id="OPUNC08G03240.1">
    <property type="protein sequence ID" value="OPUNC08G03240.1"/>
    <property type="gene ID" value="OPUNC08G03240"/>
</dbReference>
<name>A0A0E0LRE8_ORYPU</name>
<dbReference type="Gramene" id="OPUNC08G03240.1">
    <property type="protein sequence ID" value="OPUNC08G03240.1"/>
    <property type="gene ID" value="OPUNC08G03240"/>
</dbReference>
<evidence type="ECO:0000313" key="1">
    <source>
        <dbReference type="EnsemblPlants" id="OPUNC08G03240.1"/>
    </source>
</evidence>
<evidence type="ECO:0000313" key="2">
    <source>
        <dbReference type="Proteomes" id="UP000026962"/>
    </source>
</evidence>
<reference evidence="1" key="1">
    <citation type="submission" date="2015-04" db="UniProtKB">
        <authorList>
            <consortium name="EnsemblPlants"/>
        </authorList>
    </citation>
    <scope>IDENTIFICATION</scope>
</reference>
<sequence>MEGATDKPQDEMLRGVELECLPPYDLLDIFFGERWLLEIEAERRWADWLIIYLMKGCQVWMAQSLINFNVKEKVKETKAPL</sequence>
<dbReference type="HOGENOM" id="CLU_2578003_0_0_1"/>
<organism evidence="1">
    <name type="scientific">Oryza punctata</name>
    <name type="common">Red rice</name>
    <dbReference type="NCBI Taxonomy" id="4537"/>
    <lineage>
        <taxon>Eukaryota</taxon>
        <taxon>Viridiplantae</taxon>
        <taxon>Streptophyta</taxon>
        <taxon>Embryophyta</taxon>
        <taxon>Tracheophyta</taxon>
        <taxon>Spermatophyta</taxon>
        <taxon>Magnoliopsida</taxon>
        <taxon>Liliopsida</taxon>
        <taxon>Poales</taxon>
        <taxon>Poaceae</taxon>
        <taxon>BOP clade</taxon>
        <taxon>Oryzoideae</taxon>
        <taxon>Oryzeae</taxon>
        <taxon>Oryzinae</taxon>
        <taxon>Oryza</taxon>
    </lineage>
</organism>
<protein>
    <submittedName>
        <fullName evidence="1">Uncharacterized protein</fullName>
    </submittedName>
</protein>